<dbReference type="Gene3D" id="3.40.50.720">
    <property type="entry name" value="NAD(P)-binding Rossmann-like Domain"/>
    <property type="match status" value="1"/>
</dbReference>
<dbReference type="InterPro" id="IPR002347">
    <property type="entry name" value="SDR_fam"/>
</dbReference>
<comment type="similarity">
    <text evidence="1">Belongs to the short-chain dehydrogenases/reductases (SDR) family.</text>
</comment>
<evidence type="ECO:0000313" key="2">
    <source>
        <dbReference type="EMBL" id="SDK06887.1"/>
    </source>
</evidence>
<dbReference type="AlphaFoldDB" id="A0A1G8YVW7"/>
<accession>A0A1G8YVW7</accession>
<dbReference type="CDD" id="cd05344">
    <property type="entry name" value="BKR_like_SDR_like"/>
    <property type="match status" value="1"/>
</dbReference>
<dbReference type="Pfam" id="PF13561">
    <property type="entry name" value="adh_short_C2"/>
    <property type="match status" value="1"/>
</dbReference>
<evidence type="ECO:0000313" key="3">
    <source>
        <dbReference type="Proteomes" id="UP000198882"/>
    </source>
</evidence>
<proteinExistence type="inferred from homology"/>
<dbReference type="PANTHER" id="PTHR42879:SF6">
    <property type="entry name" value="NADPH-DEPENDENT REDUCTASE BACG"/>
    <property type="match status" value="1"/>
</dbReference>
<dbReference type="EMBL" id="FNFE01000002">
    <property type="protein sequence ID" value="SDK06887.1"/>
    <property type="molecule type" value="Genomic_DNA"/>
</dbReference>
<sequence length="315" mass="33695">MIAEPVATSVRLFHVDTEFVRVTPTDGRLHSIGLPYVLTATPSFLRFSSGSTDEMDLQLTDNAALVTASSSGLGKASAKALAREGANVVINGRDADRLEDARAEIEDVATGEVVAQQGDLTNEDDIETLIETTVDEFGGIDHLVTSAGGPPSGPFLDTDDDDWYQAYDLLVMSVVRLAREAEPHLREGEGTIVNITSRSVKEAIDSLVLSNSVRMSVIGLEKTLSKEFAPDVRTNAVLPGPHETERIEDLVNQAVDRGDYDSYEEGLDDWASNPLERVGDPMELGNTVAFLSSPVSGYINGESVLIDGGSTGANL</sequence>
<evidence type="ECO:0000256" key="1">
    <source>
        <dbReference type="ARBA" id="ARBA00006484"/>
    </source>
</evidence>
<keyword evidence="3" id="KW-1185">Reference proteome</keyword>
<gene>
    <name evidence="2" type="ORF">SAMN04515672_2321</name>
</gene>
<dbReference type="PRINTS" id="PR00081">
    <property type="entry name" value="GDHRDH"/>
</dbReference>
<name>A0A1G8YVW7_9EURY</name>
<dbReference type="Proteomes" id="UP000198882">
    <property type="component" value="Unassembled WGS sequence"/>
</dbReference>
<reference evidence="3" key="1">
    <citation type="submission" date="2016-10" db="EMBL/GenBank/DDBJ databases">
        <authorList>
            <person name="Varghese N."/>
            <person name="Submissions S."/>
        </authorList>
    </citation>
    <scope>NUCLEOTIDE SEQUENCE [LARGE SCALE GENOMIC DNA]</scope>
    <source>
        <strain evidence="3">B4,CECT 8067,JCM 17497</strain>
    </source>
</reference>
<organism evidence="2 3">
    <name type="scientific">Natronorubrum texcoconense</name>
    <dbReference type="NCBI Taxonomy" id="1095776"/>
    <lineage>
        <taxon>Archaea</taxon>
        <taxon>Methanobacteriati</taxon>
        <taxon>Methanobacteriota</taxon>
        <taxon>Stenosarchaea group</taxon>
        <taxon>Halobacteria</taxon>
        <taxon>Halobacteriales</taxon>
        <taxon>Natrialbaceae</taxon>
        <taxon>Natronorubrum</taxon>
    </lineage>
</organism>
<dbReference type="SUPFAM" id="SSF51735">
    <property type="entry name" value="NAD(P)-binding Rossmann-fold domains"/>
    <property type="match status" value="1"/>
</dbReference>
<dbReference type="InterPro" id="IPR050259">
    <property type="entry name" value="SDR"/>
</dbReference>
<dbReference type="STRING" id="1095776.SAMN04515672_2321"/>
<protein>
    <submittedName>
        <fullName evidence="2">3-oxoacyl-[acyl-carrier protein] reductase</fullName>
    </submittedName>
</protein>
<dbReference type="InterPro" id="IPR036291">
    <property type="entry name" value="NAD(P)-bd_dom_sf"/>
</dbReference>
<dbReference type="PANTHER" id="PTHR42879">
    <property type="entry name" value="3-OXOACYL-(ACYL-CARRIER-PROTEIN) REDUCTASE"/>
    <property type="match status" value="1"/>
</dbReference>